<reference evidence="4" key="1">
    <citation type="journal article" date="2020" name="J. Eukaryot. Microbiol.">
        <title>De novo Sequencing, Assembly and Annotation of the Transcriptome for the Free-Living Testate Amoeba Arcella intermedia.</title>
        <authorList>
            <person name="Ribeiro G.M."/>
            <person name="Porfirio-Sousa A.L."/>
            <person name="Maurer-Alcala X.X."/>
            <person name="Katz L.A."/>
            <person name="Lahr D.J.G."/>
        </authorList>
    </citation>
    <scope>NUCLEOTIDE SEQUENCE</scope>
</reference>
<dbReference type="GO" id="GO:0015629">
    <property type="term" value="C:actin cytoskeleton"/>
    <property type="evidence" value="ECO:0007669"/>
    <property type="project" value="TreeGrafter"/>
</dbReference>
<dbReference type="PANTHER" id="PTHR47385">
    <property type="entry name" value="CALPONIN"/>
    <property type="match status" value="1"/>
</dbReference>
<dbReference type="SUPFAM" id="SSF47576">
    <property type="entry name" value="Calponin-homology domain, CH-domain"/>
    <property type="match status" value="1"/>
</dbReference>
<keyword evidence="1" id="KW-0175">Coiled coil</keyword>
<dbReference type="InterPro" id="IPR050606">
    <property type="entry name" value="Calponin-like"/>
</dbReference>
<feature type="compositionally biased region" description="Basic and acidic residues" evidence="2">
    <location>
        <begin position="319"/>
        <end position="335"/>
    </location>
</feature>
<dbReference type="PRINTS" id="PR00888">
    <property type="entry name" value="SM22CALPONIN"/>
</dbReference>
<dbReference type="Pfam" id="PF00307">
    <property type="entry name" value="CH"/>
    <property type="match status" value="1"/>
</dbReference>
<dbReference type="CDD" id="cd00014">
    <property type="entry name" value="CH_SF"/>
    <property type="match status" value="1"/>
</dbReference>
<feature type="region of interest" description="Disordered" evidence="2">
    <location>
        <begin position="254"/>
        <end position="278"/>
    </location>
</feature>
<evidence type="ECO:0000313" key="4">
    <source>
        <dbReference type="EMBL" id="NDV30863.1"/>
    </source>
</evidence>
<feature type="region of interest" description="Disordered" evidence="2">
    <location>
        <begin position="319"/>
        <end position="349"/>
    </location>
</feature>
<dbReference type="InterPro" id="IPR036872">
    <property type="entry name" value="CH_dom_sf"/>
</dbReference>
<dbReference type="Gene3D" id="1.10.418.10">
    <property type="entry name" value="Calponin-like domain"/>
    <property type="match status" value="1"/>
</dbReference>
<proteinExistence type="predicted"/>
<dbReference type="GO" id="GO:0007015">
    <property type="term" value="P:actin filament organization"/>
    <property type="evidence" value="ECO:0007669"/>
    <property type="project" value="TreeGrafter"/>
</dbReference>
<evidence type="ECO:0000256" key="1">
    <source>
        <dbReference type="SAM" id="Coils"/>
    </source>
</evidence>
<organism evidence="4">
    <name type="scientific">Arcella intermedia</name>
    <dbReference type="NCBI Taxonomy" id="1963864"/>
    <lineage>
        <taxon>Eukaryota</taxon>
        <taxon>Amoebozoa</taxon>
        <taxon>Tubulinea</taxon>
        <taxon>Elardia</taxon>
        <taxon>Arcellinida</taxon>
        <taxon>Sphaerothecina</taxon>
        <taxon>Arcellidae</taxon>
        <taxon>Arcella</taxon>
    </lineage>
</organism>
<dbReference type="PANTHER" id="PTHR47385:SF14">
    <property type="entry name" value="TRANSGELIN"/>
    <property type="match status" value="1"/>
</dbReference>
<evidence type="ECO:0000256" key="2">
    <source>
        <dbReference type="SAM" id="MobiDB-lite"/>
    </source>
</evidence>
<dbReference type="AlphaFoldDB" id="A0A6B2L1G3"/>
<feature type="domain" description="Calponin-homology (CH)" evidence="3">
    <location>
        <begin position="1"/>
        <end position="102"/>
    </location>
</feature>
<accession>A0A6B2L1G3</accession>
<feature type="coiled-coil region" evidence="1">
    <location>
        <begin position="140"/>
        <end position="215"/>
    </location>
</feature>
<dbReference type="InterPro" id="IPR003096">
    <property type="entry name" value="SM22_calponin"/>
</dbReference>
<dbReference type="EMBL" id="GIBP01001894">
    <property type="protein sequence ID" value="NDV30863.1"/>
    <property type="molecule type" value="Transcribed_RNA"/>
</dbReference>
<protein>
    <recommendedName>
        <fullName evidence="3">Calponin-homology (CH) domain-containing protein</fullName>
    </recommendedName>
</protein>
<evidence type="ECO:0000259" key="3">
    <source>
        <dbReference type="PROSITE" id="PS50021"/>
    </source>
</evidence>
<dbReference type="InterPro" id="IPR001715">
    <property type="entry name" value="CH_dom"/>
</dbReference>
<sequence>MIHWIESILNEKLQSRDLWTILKSGVILCRIINAIEPGAIPNFCNGTDIHPIRERENINFYLEACWKLGMDSRDIFMTSDLYNGRYMKMVRTNIVALSYIAAKFDTVTVDPIKIVNRNSKIYSDKDSLNDSTGTEVNKEMSTEQLKIMELTQKLEKANSEISRLKKSNFTFQRFSISQIELPENLRTIAKLKHELETEKNKNVALQEEMDTLKQAKPLSSSPEKTTTKIFALKTKKKKSSRKFANSTEILVRRSPGDFSDDVGTSEGTDLSEEKSEEMVYSVSARDLGGWRNESKSMPLSPISNDRKISTIFETPHLDFLEDKSQENKKADRDDALSASEKQPDNDILENSEMDLEDAIALVQNTRITEKSTTIEREWSFDLTEVLNSDPLWDLPNAEIKTFVDDGIPMATTGPKFDCDTLMNLLEKDQRLKTQLKNRLMEEKWKDNQILDSIKDEQITELLKENNKKSSEIKRLVGLLDSNKMISLLKDSQMEEFREQIKHKEKELRGEQKGS</sequence>
<name>A0A6B2L1G3_9EUKA</name>
<dbReference type="GO" id="GO:0051015">
    <property type="term" value="F:actin filament binding"/>
    <property type="evidence" value="ECO:0007669"/>
    <property type="project" value="TreeGrafter"/>
</dbReference>
<dbReference type="PROSITE" id="PS50021">
    <property type="entry name" value="CH"/>
    <property type="match status" value="1"/>
</dbReference>
<dbReference type="SMART" id="SM00033">
    <property type="entry name" value="CH"/>
    <property type="match status" value="1"/>
</dbReference>